<proteinExistence type="inferred from homology"/>
<dbReference type="PRINTS" id="PR01576">
    <property type="entry name" value="PDEFORMYLASE"/>
</dbReference>
<evidence type="ECO:0000256" key="1">
    <source>
        <dbReference type="ARBA" id="ARBA00010759"/>
    </source>
</evidence>
<accession>A0A645GT99</accession>
<dbReference type="EC" id="3.5.1.88" evidence="3"/>
<protein>
    <submittedName>
        <fullName evidence="3">Peptide deformylase 1</fullName>
        <ecNumber evidence="3">3.5.1.88</ecNumber>
    </submittedName>
</protein>
<reference evidence="3" key="1">
    <citation type="submission" date="2019-08" db="EMBL/GenBank/DDBJ databases">
        <authorList>
            <person name="Kucharzyk K."/>
            <person name="Murdoch R.W."/>
            <person name="Higgins S."/>
            <person name="Loffler F."/>
        </authorList>
    </citation>
    <scope>NUCLEOTIDE SEQUENCE</scope>
</reference>
<dbReference type="PANTHER" id="PTHR10458:SF22">
    <property type="entry name" value="PEPTIDE DEFORMYLASE"/>
    <property type="match status" value="1"/>
</dbReference>
<comment type="similarity">
    <text evidence="1">Belongs to the polypeptide deformylase family.</text>
</comment>
<feature type="region of interest" description="Disordered" evidence="2">
    <location>
        <begin position="109"/>
        <end position="129"/>
    </location>
</feature>
<dbReference type="AlphaFoldDB" id="A0A645GT99"/>
<dbReference type="Pfam" id="PF01327">
    <property type="entry name" value="Pep_deformylase"/>
    <property type="match status" value="1"/>
</dbReference>
<sequence length="129" mass="14399">MFETMEAANGAGLAAPQVGILRRVVVIDAGDGKIELVNPRIVLQEGAQGCYEACLSFPGQRGYVERADHVVVEGYDRNGQLHTYDTKDFFARAVQHELDHLDGIVYLTRKTEPPEGFEESYNEEEDQPE</sequence>
<evidence type="ECO:0000256" key="2">
    <source>
        <dbReference type="SAM" id="MobiDB-lite"/>
    </source>
</evidence>
<name>A0A645GT99_9ZZZZ</name>
<gene>
    <name evidence="3" type="primary">def1_19</name>
    <name evidence="3" type="ORF">SDC9_174279</name>
</gene>
<evidence type="ECO:0000313" key="3">
    <source>
        <dbReference type="EMBL" id="MPN26853.1"/>
    </source>
</evidence>
<dbReference type="GO" id="GO:0042586">
    <property type="term" value="F:peptide deformylase activity"/>
    <property type="evidence" value="ECO:0007669"/>
    <property type="project" value="UniProtKB-EC"/>
</dbReference>
<dbReference type="HAMAP" id="MF_00163">
    <property type="entry name" value="Pep_deformylase"/>
    <property type="match status" value="1"/>
</dbReference>
<feature type="compositionally biased region" description="Acidic residues" evidence="2">
    <location>
        <begin position="115"/>
        <end position="129"/>
    </location>
</feature>
<dbReference type="Gene3D" id="3.90.45.10">
    <property type="entry name" value="Peptide deformylase"/>
    <property type="match status" value="1"/>
</dbReference>
<dbReference type="NCBIfam" id="TIGR00079">
    <property type="entry name" value="pept_deformyl"/>
    <property type="match status" value="1"/>
</dbReference>
<dbReference type="PIRSF" id="PIRSF004749">
    <property type="entry name" value="Pep_def"/>
    <property type="match status" value="1"/>
</dbReference>
<dbReference type="InterPro" id="IPR023635">
    <property type="entry name" value="Peptide_deformylase"/>
</dbReference>
<dbReference type="CDD" id="cd00487">
    <property type="entry name" value="Pep_deformylase"/>
    <property type="match status" value="1"/>
</dbReference>
<dbReference type="EMBL" id="VSSQ01076525">
    <property type="protein sequence ID" value="MPN26853.1"/>
    <property type="molecule type" value="Genomic_DNA"/>
</dbReference>
<keyword evidence="3" id="KW-0378">Hydrolase</keyword>
<dbReference type="PANTHER" id="PTHR10458">
    <property type="entry name" value="PEPTIDE DEFORMYLASE"/>
    <property type="match status" value="1"/>
</dbReference>
<dbReference type="SUPFAM" id="SSF56420">
    <property type="entry name" value="Peptide deformylase"/>
    <property type="match status" value="1"/>
</dbReference>
<organism evidence="3">
    <name type="scientific">bioreactor metagenome</name>
    <dbReference type="NCBI Taxonomy" id="1076179"/>
    <lineage>
        <taxon>unclassified sequences</taxon>
        <taxon>metagenomes</taxon>
        <taxon>ecological metagenomes</taxon>
    </lineage>
</organism>
<comment type="caution">
    <text evidence="3">The sequence shown here is derived from an EMBL/GenBank/DDBJ whole genome shotgun (WGS) entry which is preliminary data.</text>
</comment>
<dbReference type="InterPro" id="IPR036821">
    <property type="entry name" value="Peptide_deformylase_sf"/>
</dbReference>